<feature type="compositionally biased region" description="Polar residues" evidence="2">
    <location>
        <begin position="78"/>
        <end position="97"/>
    </location>
</feature>
<keyword evidence="4" id="KW-1185">Reference proteome</keyword>
<dbReference type="Proteomes" id="UP000324022">
    <property type="component" value="Unassembled WGS sequence"/>
</dbReference>
<protein>
    <submittedName>
        <fullName evidence="3">Uncharacterized protein</fullName>
    </submittedName>
</protein>
<feature type="region of interest" description="Disordered" evidence="2">
    <location>
        <begin position="282"/>
        <end position="301"/>
    </location>
</feature>
<evidence type="ECO:0000256" key="1">
    <source>
        <dbReference type="SAM" id="Coils"/>
    </source>
</evidence>
<name>A0A5C3EE65_9BASI</name>
<dbReference type="AlphaFoldDB" id="A0A5C3EE65"/>
<feature type="region of interest" description="Disordered" evidence="2">
    <location>
        <begin position="462"/>
        <end position="521"/>
    </location>
</feature>
<sequence>MPLARNRTRPQQGRGESIGDGAESSSKRRKNDGIHLPSSSSLSSIGETEANAWHSESEDEPESLESVTQLPSRVDAGQHSNPVVVNANQSAKSSQSEICGYQDGVDSGEGEQALRQQLRGVKEQVNRLMERLANSQAKQHAIVQTLHWQDAIIKSMDATGESTVPGNKPPLPPLLQLPKQGGGAKPNKDLEAPFRKEIRRQMGLKSKDPLPPFEENPPTLYGVPVLRLDWSKPASCSTGLVQEIVTELCQQDAGVRQRVEELGGHWAAVETFAIPEAASVEVTDAEATDESNHEAGAESSLSSIGLTRRLVGLSGGTNGGGGGGTSGGGGASDGAGGASQGASQGRAMRKVVPSWRSLELHEALQQVDRRREEEKSVQPFPPTQLRQRLESHPIQYPPIDAPIEPLSKSIKRWMVSQEFARLFPSAVQDVSRNTILAEAVNPAILDQDQWGQHPPYEVQRPMQHVTHQSSDEDHRNPFHGSDNSPSREDEEPEAIVPSSRGQERILEASPSTRPIQSRRRC</sequence>
<evidence type="ECO:0000313" key="3">
    <source>
        <dbReference type="EMBL" id="SPO28738.1"/>
    </source>
</evidence>
<gene>
    <name evidence="3" type="ORF">UTRI_04616</name>
</gene>
<organism evidence="3 4">
    <name type="scientific">Ustilago trichophora</name>
    <dbReference type="NCBI Taxonomy" id="86804"/>
    <lineage>
        <taxon>Eukaryota</taxon>
        <taxon>Fungi</taxon>
        <taxon>Dikarya</taxon>
        <taxon>Basidiomycota</taxon>
        <taxon>Ustilaginomycotina</taxon>
        <taxon>Ustilaginomycetes</taxon>
        <taxon>Ustilaginales</taxon>
        <taxon>Ustilaginaceae</taxon>
        <taxon>Ustilago</taxon>
    </lineage>
</organism>
<evidence type="ECO:0000313" key="4">
    <source>
        <dbReference type="Proteomes" id="UP000324022"/>
    </source>
</evidence>
<feature type="region of interest" description="Disordered" evidence="2">
    <location>
        <begin position="366"/>
        <end position="388"/>
    </location>
</feature>
<reference evidence="3 4" key="1">
    <citation type="submission" date="2018-03" db="EMBL/GenBank/DDBJ databases">
        <authorList>
            <person name="Guldener U."/>
        </authorList>
    </citation>
    <scope>NUCLEOTIDE SEQUENCE [LARGE SCALE GENOMIC DNA]</scope>
    <source>
        <strain evidence="3 4">NBRC100155</strain>
    </source>
</reference>
<feature type="region of interest" description="Disordered" evidence="2">
    <location>
        <begin position="1"/>
        <end position="107"/>
    </location>
</feature>
<evidence type="ECO:0000256" key="2">
    <source>
        <dbReference type="SAM" id="MobiDB-lite"/>
    </source>
</evidence>
<accession>A0A5C3EE65</accession>
<proteinExistence type="predicted"/>
<feature type="compositionally biased region" description="Basic and acidic residues" evidence="2">
    <location>
        <begin position="366"/>
        <end position="376"/>
    </location>
</feature>
<feature type="coiled-coil region" evidence="1">
    <location>
        <begin position="111"/>
        <end position="138"/>
    </location>
</feature>
<dbReference type="EMBL" id="OOIN01000024">
    <property type="protein sequence ID" value="SPO28738.1"/>
    <property type="molecule type" value="Genomic_DNA"/>
</dbReference>
<feature type="region of interest" description="Disordered" evidence="2">
    <location>
        <begin position="312"/>
        <end position="351"/>
    </location>
</feature>
<keyword evidence="1" id="KW-0175">Coiled coil</keyword>
<feature type="compositionally biased region" description="Gly residues" evidence="2">
    <location>
        <begin position="313"/>
        <end position="339"/>
    </location>
</feature>